<name>A0AAD9V4F3_ACRCE</name>
<evidence type="ECO:0000313" key="2">
    <source>
        <dbReference type="Proteomes" id="UP001249851"/>
    </source>
</evidence>
<sequence>MRHYFSMMPSIIPLYNYRRRQNLALRHLLVSRIFVHVSVPLLVRVAASTLTECFATNLANVRLFSSVYQLMLSKTRVFGHLKLFALIRIRAKYVLLKNAQNLPTESM</sequence>
<dbReference type="Proteomes" id="UP001249851">
    <property type="component" value="Unassembled WGS sequence"/>
</dbReference>
<keyword evidence="2" id="KW-1185">Reference proteome</keyword>
<reference evidence="1" key="1">
    <citation type="journal article" date="2023" name="G3 (Bethesda)">
        <title>Whole genome assembly and annotation of the endangered Caribbean coral Acropora cervicornis.</title>
        <authorList>
            <person name="Selwyn J.D."/>
            <person name="Vollmer S.V."/>
        </authorList>
    </citation>
    <scope>NUCLEOTIDE SEQUENCE</scope>
    <source>
        <strain evidence="1">K2</strain>
    </source>
</reference>
<organism evidence="1 2">
    <name type="scientific">Acropora cervicornis</name>
    <name type="common">Staghorn coral</name>
    <dbReference type="NCBI Taxonomy" id="6130"/>
    <lineage>
        <taxon>Eukaryota</taxon>
        <taxon>Metazoa</taxon>
        <taxon>Cnidaria</taxon>
        <taxon>Anthozoa</taxon>
        <taxon>Hexacorallia</taxon>
        <taxon>Scleractinia</taxon>
        <taxon>Astrocoeniina</taxon>
        <taxon>Acroporidae</taxon>
        <taxon>Acropora</taxon>
    </lineage>
</organism>
<dbReference type="EMBL" id="JARQWQ010000034">
    <property type="protein sequence ID" value="KAK2560868.1"/>
    <property type="molecule type" value="Genomic_DNA"/>
</dbReference>
<protein>
    <submittedName>
        <fullName evidence="1">Uncharacterized protein</fullName>
    </submittedName>
</protein>
<reference evidence="1" key="2">
    <citation type="journal article" date="2023" name="Science">
        <title>Genomic signatures of disease resistance in endangered staghorn corals.</title>
        <authorList>
            <person name="Vollmer S.V."/>
            <person name="Selwyn J.D."/>
            <person name="Despard B.A."/>
            <person name="Roesel C.L."/>
        </authorList>
    </citation>
    <scope>NUCLEOTIDE SEQUENCE</scope>
    <source>
        <strain evidence="1">K2</strain>
    </source>
</reference>
<evidence type="ECO:0000313" key="1">
    <source>
        <dbReference type="EMBL" id="KAK2560868.1"/>
    </source>
</evidence>
<dbReference type="AlphaFoldDB" id="A0AAD9V4F3"/>
<accession>A0AAD9V4F3</accession>
<comment type="caution">
    <text evidence="1">The sequence shown here is derived from an EMBL/GenBank/DDBJ whole genome shotgun (WGS) entry which is preliminary data.</text>
</comment>
<proteinExistence type="predicted"/>
<gene>
    <name evidence="1" type="ORF">P5673_015974</name>
</gene>